<comment type="caution">
    <text evidence="2">The sequence shown here is derived from an EMBL/GenBank/DDBJ whole genome shotgun (WGS) entry which is preliminary data.</text>
</comment>
<reference evidence="2" key="1">
    <citation type="submission" date="2023-01" db="EMBL/GenBank/DDBJ databases">
        <title>Genome assembly of the deep-sea coral Lophelia pertusa.</title>
        <authorList>
            <person name="Herrera S."/>
            <person name="Cordes E."/>
        </authorList>
    </citation>
    <scope>NUCLEOTIDE SEQUENCE</scope>
    <source>
        <strain evidence="2">USNM1676648</strain>
        <tissue evidence="2">Polyp</tissue>
    </source>
</reference>
<evidence type="ECO:0000313" key="2">
    <source>
        <dbReference type="EMBL" id="KAJ7376733.1"/>
    </source>
</evidence>
<proteinExistence type="predicted"/>
<feature type="compositionally biased region" description="Basic and acidic residues" evidence="1">
    <location>
        <begin position="32"/>
        <end position="43"/>
    </location>
</feature>
<feature type="compositionally biased region" description="Basic and acidic residues" evidence="1">
    <location>
        <begin position="58"/>
        <end position="67"/>
    </location>
</feature>
<sequence length="106" mass="12479">MEPLWNYLRNTFHCNQVQDEEQQDPQGIEDNEQPHGEEDHGGEIFELQVLGFPPPEQAEQREEEHQGQHGIENNEQFHKQGQEEEADQQPIAAGNQYSRQLYAIRW</sequence>
<dbReference type="Proteomes" id="UP001163046">
    <property type="component" value="Unassembled WGS sequence"/>
</dbReference>
<keyword evidence="3" id="KW-1185">Reference proteome</keyword>
<feature type="compositionally biased region" description="Acidic residues" evidence="1">
    <location>
        <begin position="18"/>
        <end position="31"/>
    </location>
</feature>
<feature type="region of interest" description="Disordered" evidence="1">
    <location>
        <begin position="18"/>
        <end position="96"/>
    </location>
</feature>
<dbReference type="EMBL" id="MU826392">
    <property type="protein sequence ID" value="KAJ7376733.1"/>
    <property type="molecule type" value="Genomic_DNA"/>
</dbReference>
<accession>A0A9W9Z9U8</accession>
<organism evidence="2 3">
    <name type="scientific">Desmophyllum pertusum</name>
    <dbReference type="NCBI Taxonomy" id="174260"/>
    <lineage>
        <taxon>Eukaryota</taxon>
        <taxon>Metazoa</taxon>
        <taxon>Cnidaria</taxon>
        <taxon>Anthozoa</taxon>
        <taxon>Hexacorallia</taxon>
        <taxon>Scleractinia</taxon>
        <taxon>Caryophylliina</taxon>
        <taxon>Caryophylliidae</taxon>
        <taxon>Desmophyllum</taxon>
    </lineage>
</organism>
<evidence type="ECO:0000313" key="3">
    <source>
        <dbReference type="Proteomes" id="UP001163046"/>
    </source>
</evidence>
<evidence type="ECO:0000256" key="1">
    <source>
        <dbReference type="SAM" id="MobiDB-lite"/>
    </source>
</evidence>
<dbReference type="AlphaFoldDB" id="A0A9W9Z9U8"/>
<gene>
    <name evidence="2" type="ORF">OS493_033089</name>
</gene>
<name>A0A9W9Z9U8_9CNID</name>
<protein>
    <submittedName>
        <fullName evidence="2">Uncharacterized protein</fullName>
    </submittedName>
</protein>